<keyword evidence="1" id="KW-0812">Transmembrane</keyword>
<evidence type="ECO:0000256" key="1">
    <source>
        <dbReference type="SAM" id="Phobius"/>
    </source>
</evidence>
<evidence type="ECO:0000313" key="3">
    <source>
        <dbReference type="Proteomes" id="UP000268093"/>
    </source>
</evidence>
<comment type="caution">
    <text evidence="2">The sequence shown here is derived from an EMBL/GenBank/DDBJ whole genome shotgun (WGS) entry which is preliminary data.</text>
</comment>
<keyword evidence="3" id="KW-1185">Reference proteome</keyword>
<dbReference type="EMBL" id="RBNI01007383">
    <property type="protein sequence ID" value="RUP45377.1"/>
    <property type="molecule type" value="Genomic_DNA"/>
</dbReference>
<dbReference type="AlphaFoldDB" id="A0A433D3E5"/>
<protein>
    <submittedName>
        <fullName evidence="2">Uncharacterized protein</fullName>
    </submittedName>
</protein>
<keyword evidence="1" id="KW-0472">Membrane</keyword>
<gene>
    <name evidence="2" type="ORF">BC936DRAFT_148251</name>
</gene>
<proteinExistence type="predicted"/>
<accession>A0A433D3E5</accession>
<dbReference type="Proteomes" id="UP000268093">
    <property type="component" value="Unassembled WGS sequence"/>
</dbReference>
<organism evidence="2 3">
    <name type="scientific">Jimgerdemannia flammicorona</name>
    <dbReference type="NCBI Taxonomy" id="994334"/>
    <lineage>
        <taxon>Eukaryota</taxon>
        <taxon>Fungi</taxon>
        <taxon>Fungi incertae sedis</taxon>
        <taxon>Mucoromycota</taxon>
        <taxon>Mucoromycotina</taxon>
        <taxon>Endogonomycetes</taxon>
        <taxon>Endogonales</taxon>
        <taxon>Endogonaceae</taxon>
        <taxon>Jimgerdemannia</taxon>
    </lineage>
</organism>
<keyword evidence="1" id="KW-1133">Transmembrane helix</keyword>
<name>A0A433D3E5_9FUNG</name>
<reference evidence="2 3" key="1">
    <citation type="journal article" date="2018" name="New Phytol.">
        <title>Phylogenomics of Endogonaceae and evolution of mycorrhizas within Mucoromycota.</title>
        <authorList>
            <person name="Chang Y."/>
            <person name="Desiro A."/>
            <person name="Na H."/>
            <person name="Sandor L."/>
            <person name="Lipzen A."/>
            <person name="Clum A."/>
            <person name="Barry K."/>
            <person name="Grigoriev I.V."/>
            <person name="Martin F.M."/>
            <person name="Stajich J.E."/>
            <person name="Smith M.E."/>
            <person name="Bonito G."/>
            <person name="Spatafora J.W."/>
        </authorList>
    </citation>
    <scope>NUCLEOTIDE SEQUENCE [LARGE SCALE GENOMIC DNA]</scope>
    <source>
        <strain evidence="2 3">GMNB39</strain>
    </source>
</reference>
<sequence>MRGRYDGMNGYQPHHVGCVVERCLNGRCGGTLVQATGPNSSKWQMPTSHLFALDMYPPIYTVFFRRTLIPAMTRAAETFAVLAVLSALYMASWFAYIPLPKTVVEDILPVVSGIGWAG</sequence>
<feature type="transmembrane region" description="Helical" evidence="1">
    <location>
        <begin position="75"/>
        <end position="96"/>
    </location>
</feature>
<evidence type="ECO:0000313" key="2">
    <source>
        <dbReference type="EMBL" id="RUP45377.1"/>
    </source>
</evidence>